<proteinExistence type="predicted"/>
<feature type="domain" description="DUF7025" evidence="3">
    <location>
        <begin position="584"/>
        <end position="678"/>
    </location>
</feature>
<sequence>MASAEFLAANDGSKTGNEGEASTISSPSLVLIDENRWAEQLRQQKCMQNLEAKLTSRVEKFLELASPPEQTALKESQDQLRTLMEAAKKEDQLKNPDYGTTPMPTSQRFKEHYNSFVQSGYGLSKHIDLFVGQAPEYVSLVWGAIKILMIAQINNQELKENVHSHLKNIARIFELVDQLPDLIPQKNLVEAVSEAYGLFSKFLAKAVKYHSECRAPSSWKIRSQDIVDEIDSAIVYINEITQARSYITAETNLAISGQILQANEKMWDVIKNLPEAILNLGAELKAVQFEKSIDVYQTTSMMQQRLEERFSNPNTASAPAEPVDDEKISPLGGDILDIFTDLRDFEAEKEQAEETKFVPETTEQRTKRRNMLQSDEIITWIESERSQLLWIDGSYLLSRSYHLASFITPLTIDAACNYELITILKHFCSSSHSTRNSCLALLQALVSQIIKQHPEVAEGDDAKISRSKLPQAAKDFTKLWELLKDCLTVKSHHDLHRVYIIIESIDELQSVNMDNYNILMLRLHDLIRQDGLLVKILLSSRVLPGAPVASDISNSLSVPHRKWALLPFEENMPMLQRKFSEIQEGRCKSITFPQLVLIYPPKTLIYTKVGDAFQAYVIFEISGATETMPGRFDPLHLRVWSVDHNGTYFTKRYLDLDITQFSGSRELKDLRYIPAGYLPDESRVRNMLVERGRRYWELAEEPQYCYSSERDFSHVMVDQGYQTLHEVSQQELDDQFQKTQAGDLKAMISILCPHIIRAYELNSLKWIEAEIGKLSEAGPYKNMHRIKMKHEGVLWANMATYISQFHGRKSSTSYQADFVIGKRMGLIMLLHGQSIDLEQKNACSKFGLPLLVITMGTLVNSADMDTQLQEYMELALRWGEVLYFENIDRLSEMGSGPITGSINVEVTFYHRLRSFQGIAALSVSKDPVKFSLDPLKFSNEFKKFIPVFRVAFKVVPPNDNNLWVIWEECSDQIAYNGDRTEFREWIEEYGSEGSTVLDTRVGIMNICHNVSAQAGEDRYKLEPRNFINAMKEAKHFWAVNTSSKRSPPSGK</sequence>
<keyword evidence="1" id="KW-0677">Repeat</keyword>
<evidence type="ECO:0000313" key="7">
    <source>
        <dbReference type="Proteomes" id="UP000701801"/>
    </source>
</evidence>
<dbReference type="OrthoDB" id="3560423at2759"/>
<evidence type="ECO:0000313" key="6">
    <source>
        <dbReference type="EMBL" id="CAG8983102.1"/>
    </source>
</evidence>
<protein>
    <submittedName>
        <fullName evidence="6">Uncharacterized protein</fullName>
    </submittedName>
</protein>
<evidence type="ECO:0000259" key="4">
    <source>
        <dbReference type="Pfam" id="PF24809"/>
    </source>
</evidence>
<dbReference type="InterPro" id="IPR056884">
    <property type="entry name" value="NPHP3-like_N"/>
</dbReference>
<dbReference type="AlphaFoldDB" id="A0A9N9QD20"/>
<evidence type="ECO:0000259" key="3">
    <source>
        <dbReference type="Pfam" id="PF22942"/>
    </source>
</evidence>
<keyword evidence="7" id="KW-1185">Reference proteome</keyword>
<evidence type="ECO:0000259" key="5">
    <source>
        <dbReference type="Pfam" id="PF24883"/>
    </source>
</evidence>
<gene>
    <name evidence="6" type="ORF">HYALB_00004544</name>
</gene>
<dbReference type="PANTHER" id="PTHR46411">
    <property type="entry name" value="FAMILY ATPASE, PUTATIVE-RELATED"/>
    <property type="match status" value="1"/>
</dbReference>
<accession>A0A9N9QD20</accession>
<evidence type="ECO:0000256" key="1">
    <source>
        <dbReference type="ARBA" id="ARBA00022737"/>
    </source>
</evidence>
<dbReference type="InterPro" id="IPR056125">
    <property type="entry name" value="DUF7708"/>
</dbReference>
<feature type="domain" description="Nephrocystin 3-like N-terminal" evidence="5">
    <location>
        <begin position="370"/>
        <end position="541"/>
    </location>
</feature>
<evidence type="ECO:0000256" key="2">
    <source>
        <dbReference type="SAM" id="MobiDB-lite"/>
    </source>
</evidence>
<dbReference type="Pfam" id="PF22942">
    <property type="entry name" value="DUF7025"/>
    <property type="match status" value="1"/>
</dbReference>
<comment type="caution">
    <text evidence="6">The sequence shown here is derived from an EMBL/GenBank/DDBJ whole genome shotgun (WGS) entry which is preliminary data.</text>
</comment>
<dbReference type="Proteomes" id="UP000701801">
    <property type="component" value="Unassembled WGS sequence"/>
</dbReference>
<feature type="region of interest" description="Disordered" evidence="2">
    <location>
        <begin position="1"/>
        <end position="25"/>
    </location>
</feature>
<reference evidence="6" key="1">
    <citation type="submission" date="2021-07" db="EMBL/GenBank/DDBJ databases">
        <authorList>
            <person name="Durling M."/>
        </authorList>
    </citation>
    <scope>NUCLEOTIDE SEQUENCE</scope>
</reference>
<dbReference type="Pfam" id="PF24883">
    <property type="entry name" value="NPHP3_N"/>
    <property type="match status" value="1"/>
</dbReference>
<organism evidence="6 7">
    <name type="scientific">Hymenoscyphus albidus</name>
    <dbReference type="NCBI Taxonomy" id="595503"/>
    <lineage>
        <taxon>Eukaryota</taxon>
        <taxon>Fungi</taxon>
        <taxon>Dikarya</taxon>
        <taxon>Ascomycota</taxon>
        <taxon>Pezizomycotina</taxon>
        <taxon>Leotiomycetes</taxon>
        <taxon>Helotiales</taxon>
        <taxon>Helotiaceae</taxon>
        <taxon>Hymenoscyphus</taxon>
    </lineage>
</organism>
<dbReference type="PANTHER" id="PTHR46411:SF3">
    <property type="entry name" value="AAA+ ATPASE DOMAIN-CONTAINING PROTEIN"/>
    <property type="match status" value="1"/>
</dbReference>
<dbReference type="Pfam" id="PF24809">
    <property type="entry name" value="DUF7708"/>
    <property type="match status" value="1"/>
</dbReference>
<feature type="compositionally biased region" description="Polar residues" evidence="2">
    <location>
        <begin position="12"/>
        <end position="25"/>
    </location>
</feature>
<feature type="domain" description="DUF7708" evidence="4">
    <location>
        <begin position="124"/>
        <end position="245"/>
    </location>
</feature>
<name>A0A9N9QD20_9HELO</name>
<dbReference type="EMBL" id="CAJVRM010000714">
    <property type="protein sequence ID" value="CAG8983102.1"/>
    <property type="molecule type" value="Genomic_DNA"/>
</dbReference>
<dbReference type="InterPro" id="IPR054289">
    <property type="entry name" value="DUF7025"/>
</dbReference>